<evidence type="ECO:0000256" key="7">
    <source>
        <dbReference type="ARBA" id="ARBA00022723"/>
    </source>
</evidence>
<dbReference type="InterPro" id="IPR001683">
    <property type="entry name" value="PX_dom"/>
</dbReference>
<keyword evidence="10" id="KW-0446">Lipid-binding</keyword>
<comment type="caution">
    <text evidence="18">The sequence shown here is derived from an EMBL/GenBank/DDBJ whole genome shotgun (WGS) entry which is preliminary data.</text>
</comment>
<dbReference type="Gene3D" id="2.102.10.10">
    <property type="entry name" value="Rieske [2Fe-2S] iron-sulphur domain"/>
    <property type="match status" value="1"/>
</dbReference>
<evidence type="ECO:0000256" key="13">
    <source>
        <dbReference type="ARBA" id="ARBA00041273"/>
    </source>
</evidence>
<evidence type="ECO:0000256" key="11">
    <source>
        <dbReference type="ARBA" id="ARBA00023136"/>
    </source>
</evidence>
<evidence type="ECO:0000256" key="3">
    <source>
        <dbReference type="ARBA" id="ARBA00010883"/>
    </source>
</evidence>
<dbReference type="Gene3D" id="1.20.1270.60">
    <property type="entry name" value="Arfaptin homology (AH) domain/BAR domain"/>
    <property type="match status" value="1"/>
</dbReference>
<dbReference type="OrthoDB" id="205639at2759"/>
<keyword evidence="8" id="KW-0408">Iron</keyword>
<protein>
    <recommendedName>
        <fullName evidence="12">Sorting nexin-4</fullName>
    </recommendedName>
    <alternativeName>
        <fullName evidence="13">Autophagy-related protein 24</fullName>
    </alternativeName>
</protein>
<dbReference type="GO" id="GO:0015031">
    <property type="term" value="P:protein transport"/>
    <property type="evidence" value="ECO:0007669"/>
    <property type="project" value="TreeGrafter"/>
</dbReference>
<dbReference type="SUPFAM" id="SSF64268">
    <property type="entry name" value="PX domain"/>
    <property type="match status" value="1"/>
</dbReference>
<dbReference type="Pfam" id="PF00787">
    <property type="entry name" value="PX"/>
    <property type="match status" value="1"/>
</dbReference>
<dbReference type="InterPro" id="IPR017941">
    <property type="entry name" value="Rieske_2Fe-2S"/>
</dbReference>
<feature type="region of interest" description="Disordered" evidence="15">
    <location>
        <begin position="125"/>
        <end position="145"/>
    </location>
</feature>
<dbReference type="Gene3D" id="3.30.1520.10">
    <property type="entry name" value="Phox-like domain"/>
    <property type="match status" value="1"/>
</dbReference>
<evidence type="ECO:0000256" key="5">
    <source>
        <dbReference type="ARBA" id="ARBA00022490"/>
    </source>
</evidence>
<feature type="coiled-coil region" evidence="14">
    <location>
        <begin position="530"/>
        <end position="557"/>
    </location>
</feature>
<evidence type="ECO:0000259" key="16">
    <source>
        <dbReference type="PROSITE" id="PS50195"/>
    </source>
</evidence>
<dbReference type="PANTHER" id="PTHR45949">
    <property type="entry name" value="SORTING NEXIN-4"/>
    <property type="match status" value="1"/>
</dbReference>
<dbReference type="AlphaFoldDB" id="A0A397G4E4"/>
<dbReference type="GO" id="GO:0000422">
    <property type="term" value="P:autophagy of mitochondrion"/>
    <property type="evidence" value="ECO:0007669"/>
    <property type="project" value="TreeGrafter"/>
</dbReference>
<dbReference type="STRING" id="1348612.A0A397G4E4"/>
<evidence type="ECO:0000256" key="2">
    <source>
        <dbReference type="ARBA" id="ARBA00004496"/>
    </source>
</evidence>
<keyword evidence="14" id="KW-0175">Coiled coil</keyword>
<keyword evidence="6" id="KW-0001">2Fe-2S</keyword>
<keyword evidence="7" id="KW-0479">Metal-binding</keyword>
<comment type="similarity">
    <text evidence="3">Belongs to the sorting nexin family.</text>
</comment>
<dbReference type="Proteomes" id="UP000266861">
    <property type="component" value="Unassembled WGS sequence"/>
</dbReference>
<dbReference type="GO" id="GO:0000407">
    <property type="term" value="C:phagophore assembly site"/>
    <property type="evidence" value="ECO:0007669"/>
    <property type="project" value="TreeGrafter"/>
</dbReference>
<keyword evidence="9" id="KW-0411">Iron-sulfur</keyword>
<dbReference type="CDD" id="cd06863">
    <property type="entry name" value="PX_Atg24p"/>
    <property type="match status" value="1"/>
</dbReference>
<dbReference type="GO" id="GO:0051537">
    <property type="term" value="F:2 iron, 2 sulfur cluster binding"/>
    <property type="evidence" value="ECO:0007669"/>
    <property type="project" value="UniProtKB-KW"/>
</dbReference>
<sequence length="769" mass="88153">MMHKNKSFKGNKSKVLFAYYLTNMNMPNSTTTYLKPSSDKISHFYNSQDVSLSDYMKIDSLIKQISVENSWPEDQLKSDLTILIKNRIYTIKDLRVLSEESWERIELLPIVKDLLRESISRGYVNPGKGKKRNSRRISGETLGPNDINDNIIKKETAKPPSSLPSYDDEKLRMKSQQMQSTQFPSEKPTLFLPPSSKKVYDNRIKVKTTNGKIYEVDRWCPHAKTDLSARGIVIGSKLFCLKHNWSFDLENKGVCSGNAGNVGNASINACLVNDWRAYFKKAVHITNMNFIGEDYNSVTWDTRATSSLQPEDLSDENTDGATESNHEDSTFSNVDDAMFSTLAASSLIYPAADPMKTSQPPNSYVPNVVVPVLFPMTITVTEPQKELDGTKDAFISYLITTKTTLDTFLAPTATVRRRFQDFVFLYHSLSRDFAACVVPPLPDKHRMEYITGDRFGPEFVEKRRANLQRFLERIARHPTLQKSEYFRIFLESNNWNGHYKQKKAGDGVFENLGDALLNAFSKLKKPDERFVEMKEGVEKLEENLQAVERLYQKIIKRQTDLEADYREFGSSVTGMGQLETEITAPLQQFGDTVSKFADAWKQMTDREEHGFLNQIHDYLTYCHCVKNVLKLRDQKQVDFEELSEYLQNALNEKANLVNTGKASTGISSYLREKVDNIKGIDQEQAKKEKIQKLDTKILELQKEVESSNDVANKFSSEVAKEFEVFQTGKTIEMKDYLLLYADSHVEFYRQSIKLWEEIIPALENIKFHA</sequence>
<dbReference type="SMART" id="SM00312">
    <property type="entry name" value="PX"/>
    <property type="match status" value="1"/>
</dbReference>
<dbReference type="Pfam" id="PF00355">
    <property type="entry name" value="Rieske"/>
    <property type="match status" value="1"/>
</dbReference>
<dbReference type="GO" id="GO:0005769">
    <property type="term" value="C:early endosome"/>
    <property type="evidence" value="ECO:0007669"/>
    <property type="project" value="TreeGrafter"/>
</dbReference>
<dbReference type="SUPFAM" id="SSF103657">
    <property type="entry name" value="BAR/IMD domain-like"/>
    <property type="match status" value="1"/>
</dbReference>
<feature type="region of interest" description="Disordered" evidence="15">
    <location>
        <begin position="306"/>
        <end position="330"/>
    </location>
</feature>
<evidence type="ECO:0000256" key="15">
    <source>
        <dbReference type="SAM" id="MobiDB-lite"/>
    </source>
</evidence>
<gene>
    <name evidence="18" type="ORF">Glove_750g6</name>
</gene>
<evidence type="ECO:0000256" key="1">
    <source>
        <dbReference type="ARBA" id="ARBA00004184"/>
    </source>
</evidence>
<evidence type="ECO:0000256" key="6">
    <source>
        <dbReference type="ARBA" id="ARBA00022714"/>
    </source>
</evidence>
<comment type="subcellular location">
    <subcellularLocation>
        <location evidence="2">Cytoplasm</location>
    </subcellularLocation>
    <subcellularLocation>
        <location evidence="1">Endomembrane system</location>
        <topology evidence="1">Peripheral membrane protein</topology>
    </subcellularLocation>
</comment>
<organism evidence="18 19">
    <name type="scientific">Diversispora epigaea</name>
    <dbReference type="NCBI Taxonomy" id="1348612"/>
    <lineage>
        <taxon>Eukaryota</taxon>
        <taxon>Fungi</taxon>
        <taxon>Fungi incertae sedis</taxon>
        <taxon>Mucoromycota</taxon>
        <taxon>Glomeromycotina</taxon>
        <taxon>Glomeromycetes</taxon>
        <taxon>Diversisporales</taxon>
        <taxon>Diversisporaceae</taxon>
        <taxon>Diversispora</taxon>
    </lineage>
</organism>
<dbReference type="InterPro" id="IPR036871">
    <property type="entry name" value="PX_dom_sf"/>
</dbReference>
<dbReference type="InterPro" id="IPR015404">
    <property type="entry name" value="Vps5_C"/>
</dbReference>
<evidence type="ECO:0000259" key="17">
    <source>
        <dbReference type="PROSITE" id="PS51296"/>
    </source>
</evidence>
<accession>A0A397G4E4</accession>
<dbReference type="PROSITE" id="PS50195">
    <property type="entry name" value="PX"/>
    <property type="match status" value="1"/>
</dbReference>
<feature type="domain" description="Rieske" evidence="17">
    <location>
        <begin position="206"/>
        <end position="255"/>
    </location>
</feature>
<dbReference type="EMBL" id="PQFF01000588">
    <property type="protein sequence ID" value="RHZ44206.1"/>
    <property type="molecule type" value="Genomic_DNA"/>
</dbReference>
<feature type="coiled-coil region" evidence="14">
    <location>
        <begin position="683"/>
        <end position="710"/>
    </location>
</feature>
<dbReference type="GO" id="GO:0046872">
    <property type="term" value="F:metal ion binding"/>
    <property type="evidence" value="ECO:0007669"/>
    <property type="project" value="UniProtKB-KW"/>
</dbReference>
<evidence type="ECO:0000256" key="12">
    <source>
        <dbReference type="ARBA" id="ARBA00040748"/>
    </source>
</evidence>
<dbReference type="InterPro" id="IPR036922">
    <property type="entry name" value="Rieske_2Fe-2S_sf"/>
</dbReference>
<dbReference type="GO" id="GO:0061709">
    <property type="term" value="P:reticulophagy"/>
    <property type="evidence" value="ECO:0007669"/>
    <property type="project" value="TreeGrafter"/>
</dbReference>
<dbReference type="GO" id="GO:0034727">
    <property type="term" value="P:piecemeal microautophagy of the nucleus"/>
    <property type="evidence" value="ECO:0007669"/>
    <property type="project" value="TreeGrafter"/>
</dbReference>
<proteinExistence type="inferred from homology"/>
<dbReference type="PROSITE" id="PS51296">
    <property type="entry name" value="RIESKE"/>
    <property type="match status" value="1"/>
</dbReference>
<dbReference type="PANTHER" id="PTHR45949:SF2">
    <property type="entry name" value="SORTING NEXIN-4"/>
    <property type="match status" value="1"/>
</dbReference>
<dbReference type="GO" id="GO:0035091">
    <property type="term" value="F:phosphatidylinositol binding"/>
    <property type="evidence" value="ECO:0007669"/>
    <property type="project" value="InterPro"/>
</dbReference>
<dbReference type="InterPro" id="IPR027267">
    <property type="entry name" value="AH/BAR_dom_sf"/>
</dbReference>
<evidence type="ECO:0000313" key="18">
    <source>
        <dbReference type="EMBL" id="RHZ44206.1"/>
    </source>
</evidence>
<name>A0A397G4E4_9GLOM</name>
<feature type="domain" description="PX" evidence="16">
    <location>
        <begin position="375"/>
        <end position="497"/>
    </location>
</feature>
<keyword evidence="11" id="KW-0472">Membrane</keyword>
<evidence type="ECO:0000256" key="14">
    <source>
        <dbReference type="SAM" id="Coils"/>
    </source>
</evidence>
<evidence type="ECO:0000256" key="8">
    <source>
        <dbReference type="ARBA" id="ARBA00023004"/>
    </source>
</evidence>
<keyword evidence="4" id="KW-0813">Transport</keyword>
<evidence type="ECO:0000256" key="9">
    <source>
        <dbReference type="ARBA" id="ARBA00023014"/>
    </source>
</evidence>
<evidence type="ECO:0000256" key="10">
    <source>
        <dbReference type="ARBA" id="ARBA00023121"/>
    </source>
</evidence>
<keyword evidence="19" id="KW-1185">Reference proteome</keyword>
<keyword evidence="5" id="KW-0963">Cytoplasm</keyword>
<dbReference type="Pfam" id="PF09325">
    <property type="entry name" value="Vps5"/>
    <property type="match status" value="1"/>
</dbReference>
<evidence type="ECO:0000313" key="19">
    <source>
        <dbReference type="Proteomes" id="UP000266861"/>
    </source>
</evidence>
<dbReference type="SUPFAM" id="SSF50022">
    <property type="entry name" value="ISP domain"/>
    <property type="match status" value="1"/>
</dbReference>
<dbReference type="GO" id="GO:0032456">
    <property type="term" value="P:endocytic recycling"/>
    <property type="evidence" value="ECO:0007669"/>
    <property type="project" value="TreeGrafter"/>
</dbReference>
<evidence type="ECO:0000256" key="4">
    <source>
        <dbReference type="ARBA" id="ARBA00022448"/>
    </source>
</evidence>
<reference evidence="18 19" key="1">
    <citation type="submission" date="2018-08" db="EMBL/GenBank/DDBJ databases">
        <title>Genome and evolution of the arbuscular mycorrhizal fungus Diversispora epigaea (formerly Glomus versiforme) and its bacterial endosymbionts.</title>
        <authorList>
            <person name="Sun X."/>
            <person name="Fei Z."/>
            <person name="Harrison M."/>
        </authorList>
    </citation>
    <scope>NUCLEOTIDE SEQUENCE [LARGE SCALE GENOMIC DNA]</scope>
    <source>
        <strain evidence="18 19">IT104</strain>
    </source>
</reference>